<keyword evidence="5 8" id="KW-1133">Transmembrane helix</keyword>
<dbReference type="Pfam" id="PF01130">
    <property type="entry name" value="CD36"/>
    <property type="match status" value="1"/>
</dbReference>
<dbReference type="PANTHER" id="PTHR11923">
    <property type="entry name" value="SCAVENGER RECEPTOR CLASS B TYPE-1 SR-B1"/>
    <property type="match status" value="1"/>
</dbReference>
<dbReference type="InterPro" id="IPR002159">
    <property type="entry name" value="CD36_fam"/>
</dbReference>
<dbReference type="GO" id="GO:0005044">
    <property type="term" value="F:scavenger receptor activity"/>
    <property type="evidence" value="ECO:0007669"/>
    <property type="project" value="TreeGrafter"/>
</dbReference>
<reference evidence="9" key="3">
    <citation type="submission" date="2015-04" db="EMBL/GenBank/DDBJ databases">
        <authorList>
            <consortium name="FlyBase"/>
        </authorList>
    </citation>
    <scope>NUCLEOTIDE SEQUENCE</scope>
    <source>
        <strain evidence="9">W501</strain>
    </source>
</reference>
<accession>A0A0J9TIB1</accession>
<evidence type="ECO:0000256" key="8">
    <source>
        <dbReference type="SAM" id="Phobius"/>
    </source>
</evidence>
<dbReference type="Proteomes" id="UP000035880">
    <property type="component" value="Chromosome 2L"/>
</dbReference>
<keyword evidence="7" id="KW-0325">Glycoprotein</keyword>
<dbReference type="EMBL" id="CM002910">
    <property type="protein sequence ID" value="KMY88891.1"/>
    <property type="molecule type" value="Genomic_DNA"/>
</dbReference>
<keyword evidence="6 8" id="KW-0472">Membrane</keyword>
<evidence type="ECO:0000313" key="10">
    <source>
        <dbReference type="EMBL" id="KMY88891.1"/>
    </source>
</evidence>
<evidence type="ECO:0000256" key="3">
    <source>
        <dbReference type="ARBA" id="ARBA00022475"/>
    </source>
</evidence>
<dbReference type="GO" id="GO:0005737">
    <property type="term" value="C:cytoplasm"/>
    <property type="evidence" value="ECO:0007669"/>
    <property type="project" value="TreeGrafter"/>
</dbReference>
<dbReference type="KEGG" id="dsi:Dsimw501_GD22452"/>
<proteinExistence type="inferred from homology"/>
<dbReference type="EMBL" id="CM002910">
    <property type="protein sequence ID" value="KMY88890.1"/>
    <property type="molecule type" value="Genomic_DNA"/>
</dbReference>
<gene>
    <name evidence="9" type="primary">Dsim\GD22452</name>
    <name evidence="9" type="ORF">Dsimw501_GD22452</name>
</gene>
<reference evidence="9" key="2">
    <citation type="submission" date="2014-06" db="EMBL/GenBank/DDBJ databases">
        <authorList>
            <person name="Hu T."/>
            <person name="Eisen M.B."/>
            <person name="Thornton K.R."/>
            <person name="Andolfatto P."/>
        </authorList>
    </citation>
    <scope>NUCLEOTIDE SEQUENCE</scope>
    <source>
        <strain evidence="9">W501</strain>
    </source>
</reference>
<evidence type="ECO:0000256" key="2">
    <source>
        <dbReference type="ARBA" id="ARBA00010532"/>
    </source>
</evidence>
<feature type="transmembrane region" description="Helical" evidence="8">
    <location>
        <begin position="443"/>
        <end position="464"/>
    </location>
</feature>
<evidence type="ECO:0000256" key="1">
    <source>
        <dbReference type="ARBA" id="ARBA00004236"/>
    </source>
</evidence>
<protein>
    <submittedName>
        <fullName evidence="9">Uncharacterized protein, isoform A</fullName>
    </submittedName>
    <submittedName>
        <fullName evidence="10">Uncharacterized protein, isoform B</fullName>
    </submittedName>
</protein>
<keyword evidence="3" id="KW-1003">Cell membrane</keyword>
<dbReference type="PANTHER" id="PTHR11923:SF93">
    <property type="entry name" value="GH07959P-RELATED"/>
    <property type="match status" value="1"/>
</dbReference>
<sequence>MIGKQRIWQTSVLGLLLASFSLFSVLYMEQIERRIFEWFMVLRPGTMISSLWQSPAMDINVDLYIFNWTNSEKFSDPRVKPRFEELGPYRFTERMQKVNVEWHDENSTVSYRRRSRFDFDPKLSAGRPSDPIVAPNLLIVGLYQKMVMWSPMLRSLMLLALNIYGKEQAMIRPASDWMFDGFDTPMIKMSKMVPPSLVPEMMFPYEKIGYAYPRNGSMEIYGHHNVYTGRDEFQKLGQIARWRYNNVTEASPRCKLKGSAGEFHPIPLVKGRPISYFLPDLCRELQVDYSGTTIFEGIEAFVYRGSARNMANGTDNPDNSCYCQDNCQEVRSGLLNISSCWYGAPVFASYPHFYKADPYYGEQVEGMKPDKDRHEMVIMLEPKTGMVLEIKARIMANLLVEPKTHLIYRTARRTFFPLIWADYNVRITDDLLGYVKLMSILEFVGKICGILGVVLGVLMVFWYPHQMIWQKSLMHKIEISSIETNRSLEPVKNNDVEDSPLLKGLKYTGAKDGAGNGN</sequence>
<dbReference type="PRINTS" id="PR01609">
    <property type="entry name" value="CD36FAMILY"/>
</dbReference>
<dbReference type="AlphaFoldDB" id="A0A0J9TIB1"/>
<comment type="similarity">
    <text evidence="2">Belongs to the CD36 family.</text>
</comment>
<dbReference type="Bgee" id="FBgn0193855">
    <property type="expression patterns" value="Expressed in embryo and 1 other cell type or tissue"/>
</dbReference>
<evidence type="ECO:0000256" key="5">
    <source>
        <dbReference type="ARBA" id="ARBA00022989"/>
    </source>
</evidence>
<comment type="subcellular location">
    <subcellularLocation>
        <location evidence="1">Cell membrane</location>
    </subcellularLocation>
</comment>
<organism evidence="9">
    <name type="scientific">Drosophila simulans</name>
    <name type="common">Fruit fly</name>
    <dbReference type="NCBI Taxonomy" id="7240"/>
    <lineage>
        <taxon>Eukaryota</taxon>
        <taxon>Metazoa</taxon>
        <taxon>Ecdysozoa</taxon>
        <taxon>Arthropoda</taxon>
        <taxon>Hexapoda</taxon>
        <taxon>Insecta</taxon>
        <taxon>Pterygota</taxon>
        <taxon>Neoptera</taxon>
        <taxon>Endopterygota</taxon>
        <taxon>Diptera</taxon>
        <taxon>Brachycera</taxon>
        <taxon>Muscomorpha</taxon>
        <taxon>Ephydroidea</taxon>
        <taxon>Drosophilidae</taxon>
        <taxon>Drosophila</taxon>
        <taxon>Sophophora</taxon>
    </lineage>
</organism>
<evidence type="ECO:0000256" key="7">
    <source>
        <dbReference type="ARBA" id="ARBA00023180"/>
    </source>
</evidence>
<evidence type="ECO:0000313" key="9">
    <source>
        <dbReference type="EMBL" id="KMY88890.1"/>
    </source>
</evidence>
<evidence type="ECO:0000256" key="4">
    <source>
        <dbReference type="ARBA" id="ARBA00022692"/>
    </source>
</evidence>
<dbReference type="OrthoDB" id="514335at2759"/>
<reference evidence="9" key="1">
    <citation type="journal article" date="2013" name="Genome Res.">
        <title>A second-generation assembly of the Drosophila simulans genome provides new insights into patterns of lineage-specific divergence.</title>
        <authorList>
            <person name="Hu T.T."/>
            <person name="Eisen M.B."/>
            <person name="Thornton K.R."/>
            <person name="Andolfatto P."/>
        </authorList>
    </citation>
    <scope>NUCLEOTIDE SEQUENCE [LARGE SCALE GENOMIC DNA]</scope>
    <source>
        <strain evidence="9">W501</strain>
    </source>
</reference>
<evidence type="ECO:0000256" key="6">
    <source>
        <dbReference type="ARBA" id="ARBA00023136"/>
    </source>
</evidence>
<dbReference type="GO" id="GO:0005886">
    <property type="term" value="C:plasma membrane"/>
    <property type="evidence" value="ECO:0007669"/>
    <property type="project" value="UniProtKB-SubCell"/>
</dbReference>
<keyword evidence="4 8" id="KW-0812">Transmembrane</keyword>
<name>A0A0J9TIB1_DROSI</name>